<gene>
    <name evidence="2" type="ORF">BDD43_1745</name>
</gene>
<feature type="transmembrane region" description="Helical" evidence="1">
    <location>
        <begin position="60"/>
        <end position="79"/>
    </location>
</feature>
<evidence type="ECO:0000256" key="1">
    <source>
        <dbReference type="SAM" id="Phobius"/>
    </source>
</evidence>
<accession>A0A495IY18</accession>
<keyword evidence="3" id="KW-1185">Reference proteome</keyword>
<feature type="transmembrane region" description="Helical" evidence="1">
    <location>
        <begin position="85"/>
        <end position="104"/>
    </location>
</feature>
<keyword evidence="1" id="KW-0812">Transmembrane</keyword>
<dbReference type="AlphaFoldDB" id="A0A495IY18"/>
<organism evidence="2 3">
    <name type="scientific">Mucilaginibacter gracilis</name>
    <dbReference type="NCBI Taxonomy" id="423350"/>
    <lineage>
        <taxon>Bacteria</taxon>
        <taxon>Pseudomonadati</taxon>
        <taxon>Bacteroidota</taxon>
        <taxon>Sphingobacteriia</taxon>
        <taxon>Sphingobacteriales</taxon>
        <taxon>Sphingobacteriaceae</taxon>
        <taxon>Mucilaginibacter</taxon>
    </lineage>
</organism>
<keyword evidence="1" id="KW-1133">Transmembrane helix</keyword>
<comment type="caution">
    <text evidence="2">The sequence shown here is derived from an EMBL/GenBank/DDBJ whole genome shotgun (WGS) entry which is preliminary data.</text>
</comment>
<evidence type="ECO:0000313" key="3">
    <source>
        <dbReference type="Proteomes" id="UP000268007"/>
    </source>
</evidence>
<proteinExistence type="predicted"/>
<name>A0A495IY18_9SPHI</name>
<reference evidence="2 3" key="1">
    <citation type="submission" date="2018-10" db="EMBL/GenBank/DDBJ databases">
        <title>Genomic Encyclopedia of Archaeal and Bacterial Type Strains, Phase II (KMG-II): from individual species to whole genera.</title>
        <authorList>
            <person name="Goeker M."/>
        </authorList>
    </citation>
    <scope>NUCLEOTIDE SEQUENCE [LARGE SCALE GENOMIC DNA]</scope>
    <source>
        <strain evidence="2 3">DSM 18602</strain>
    </source>
</reference>
<feature type="transmembrane region" description="Helical" evidence="1">
    <location>
        <begin position="6"/>
        <end position="23"/>
    </location>
</feature>
<dbReference type="InterPro" id="IPR025962">
    <property type="entry name" value="SdpI/YhfL"/>
</dbReference>
<dbReference type="Proteomes" id="UP000268007">
    <property type="component" value="Unassembled WGS sequence"/>
</dbReference>
<protein>
    <submittedName>
        <fullName evidence="2">SdpI/YhfL family protein</fullName>
    </submittedName>
</protein>
<dbReference type="OrthoDB" id="3173919at2"/>
<keyword evidence="1" id="KW-0472">Membrane</keyword>
<evidence type="ECO:0000313" key="2">
    <source>
        <dbReference type="EMBL" id="RKR81596.1"/>
    </source>
</evidence>
<dbReference type="Pfam" id="PF13630">
    <property type="entry name" value="SdpI"/>
    <property type="match status" value="1"/>
</dbReference>
<sequence>MVLTHWLVGPQLVGLIILIVGLIQKYFPPKRINNWYGYRTDIAKKSQQNWDYAQAYSANLMLKYGSGAIILGLLLADVLPLKYELVLPITAMFSGISIAVMMLVKTETHLEKKFNN</sequence>
<dbReference type="RefSeq" id="WP_121197283.1">
    <property type="nucleotide sequence ID" value="NZ_RBKU01000001.1"/>
</dbReference>
<dbReference type="EMBL" id="RBKU01000001">
    <property type="protein sequence ID" value="RKR81596.1"/>
    <property type="molecule type" value="Genomic_DNA"/>
</dbReference>